<sequence length="220" mass="25332">MAELNFHDKKFNFEQLLTFGFHQSGTHYRYQVPIVNGQFSLTFDVRNDHQLTTKVVDTTTNDEYVLHLAPYASGTFVGQVANEYQQWLTKLETTCMDADVFKAPQARSVIDYVQATYGDQLEFLWKKFPKNAVWRRIDTHKWYAALLTVKRSKLGLTGDTEITVLDVRATPEDVTQLVDSVHYFPGYHMNKKNWITIILDDSVPLTTITPRVGASYQLAK</sequence>
<accession>A0A3R8J6R0</accession>
<organism evidence="1 2">
    <name type="scientific">Lactiplantibacillus garii</name>
    <dbReference type="NCBI Taxonomy" id="2306423"/>
    <lineage>
        <taxon>Bacteria</taxon>
        <taxon>Bacillati</taxon>
        <taxon>Bacillota</taxon>
        <taxon>Bacilli</taxon>
        <taxon>Lactobacillales</taxon>
        <taxon>Lactobacillaceae</taxon>
        <taxon>Lactiplantibacillus</taxon>
    </lineage>
</organism>
<dbReference type="RefSeq" id="WP_125072892.1">
    <property type="nucleotide sequence ID" value="NZ_QWZQ01000037.1"/>
</dbReference>
<keyword evidence="2" id="KW-1185">Reference proteome</keyword>
<dbReference type="OrthoDB" id="9789813at2"/>
<name>A0A3R8J6R0_9LACO</name>
<dbReference type="Pfam" id="PF04237">
    <property type="entry name" value="YjbR"/>
    <property type="match status" value="1"/>
</dbReference>
<dbReference type="Proteomes" id="UP000283633">
    <property type="component" value="Unassembled WGS sequence"/>
</dbReference>
<dbReference type="EMBL" id="QWZQ01000037">
    <property type="protein sequence ID" value="RRK09851.1"/>
    <property type="molecule type" value="Genomic_DNA"/>
</dbReference>
<dbReference type="SUPFAM" id="SSF142906">
    <property type="entry name" value="YjbR-like"/>
    <property type="match status" value="1"/>
</dbReference>
<protein>
    <recommendedName>
        <fullName evidence="3">MmcQ family protein</fullName>
    </recommendedName>
</protein>
<dbReference type="Gene3D" id="3.90.1150.30">
    <property type="match status" value="1"/>
</dbReference>
<dbReference type="PANTHER" id="PTHR35145">
    <property type="entry name" value="CYTOPLASMIC PROTEIN-RELATED"/>
    <property type="match status" value="1"/>
</dbReference>
<comment type="caution">
    <text evidence="1">The sequence shown here is derived from an EMBL/GenBank/DDBJ whole genome shotgun (WGS) entry which is preliminary data.</text>
</comment>
<proteinExistence type="predicted"/>
<evidence type="ECO:0000313" key="2">
    <source>
        <dbReference type="Proteomes" id="UP000283633"/>
    </source>
</evidence>
<dbReference type="PANTHER" id="PTHR35145:SF1">
    <property type="entry name" value="CYTOPLASMIC PROTEIN"/>
    <property type="match status" value="1"/>
</dbReference>
<dbReference type="InterPro" id="IPR038056">
    <property type="entry name" value="YjbR-like_sf"/>
</dbReference>
<evidence type="ECO:0000313" key="1">
    <source>
        <dbReference type="EMBL" id="RRK09851.1"/>
    </source>
</evidence>
<dbReference type="AlphaFoldDB" id="A0A3R8J6R0"/>
<reference evidence="1 2" key="1">
    <citation type="submission" date="2018-08" db="EMBL/GenBank/DDBJ databases">
        <title>Genome Lactobacillus garii FI11369.</title>
        <authorList>
            <person name="Diaz M."/>
            <person name="Narbad A."/>
        </authorList>
    </citation>
    <scope>NUCLEOTIDE SEQUENCE [LARGE SCALE GENOMIC DNA]</scope>
    <source>
        <strain evidence="1 2">FI11369</strain>
    </source>
</reference>
<dbReference type="InterPro" id="IPR058532">
    <property type="entry name" value="YjbR/MT2646/Rv2570-like"/>
</dbReference>
<dbReference type="InterPro" id="IPR007351">
    <property type="entry name" value="YjbR"/>
</dbReference>
<gene>
    <name evidence="1" type="ORF">D1831_10515</name>
</gene>
<evidence type="ECO:0008006" key="3">
    <source>
        <dbReference type="Google" id="ProtNLM"/>
    </source>
</evidence>